<comment type="caution">
    <text evidence="1">The sequence shown here is derived from an EMBL/GenBank/DDBJ whole genome shotgun (WGS) entry which is preliminary data.</text>
</comment>
<dbReference type="AlphaFoldDB" id="A0A2T5J941"/>
<dbReference type="EMBL" id="QAOQ01000004">
    <property type="protein sequence ID" value="PTQ96529.1"/>
    <property type="molecule type" value="Genomic_DNA"/>
</dbReference>
<evidence type="ECO:0000313" key="1">
    <source>
        <dbReference type="EMBL" id="PTQ96529.1"/>
    </source>
</evidence>
<dbReference type="OrthoDB" id="9780310at2"/>
<dbReference type="PANTHER" id="PTHR30348:SF14">
    <property type="entry name" value="BLR8050 PROTEIN"/>
    <property type="match status" value="1"/>
</dbReference>
<protein>
    <submittedName>
        <fullName evidence="1">Uncharacterized protein YecE (DUF72 family)</fullName>
    </submittedName>
</protein>
<dbReference type="Pfam" id="PF01904">
    <property type="entry name" value="DUF72"/>
    <property type="match status" value="1"/>
</dbReference>
<reference evidence="1 2" key="1">
    <citation type="submission" date="2018-04" db="EMBL/GenBank/DDBJ databases">
        <title>Genomic Encyclopedia of Archaeal and Bacterial Type Strains, Phase II (KMG-II): from individual species to whole genera.</title>
        <authorList>
            <person name="Goeker M."/>
        </authorList>
    </citation>
    <scope>NUCLEOTIDE SEQUENCE [LARGE SCALE GENOMIC DNA]</scope>
    <source>
        <strain evidence="1 2">DSM 26809</strain>
    </source>
</reference>
<sequence>MQNYYAGTSNLMLLVKNKSFFPEEFREGSRLTYYASLFNSIEINASFYRMPQARTVQKWSGEVPDDFRFTFKIHQSVTHELPGRFNMQPLPAFMDAVSTSGKRGCLLVQLPPKFGPDLLQLTALLTALQPYGWQLAIEFRHKGWYREEVYQLLRSFNAAMVAHDMQKSAAPLVLTAQHVFLRFHGPEPGYRGSYTGDYLQEHATYIQDWLAEGRTLYAYFNNTLGAAVQNLQTLNRLVHRH</sequence>
<dbReference type="PANTHER" id="PTHR30348">
    <property type="entry name" value="UNCHARACTERIZED PROTEIN YECE"/>
    <property type="match status" value="1"/>
</dbReference>
<dbReference type="InterPro" id="IPR002763">
    <property type="entry name" value="DUF72"/>
</dbReference>
<organism evidence="1 2">
    <name type="scientific">Mucilaginibacter yixingensis</name>
    <dbReference type="NCBI Taxonomy" id="1295612"/>
    <lineage>
        <taxon>Bacteria</taxon>
        <taxon>Pseudomonadati</taxon>
        <taxon>Bacteroidota</taxon>
        <taxon>Sphingobacteriia</taxon>
        <taxon>Sphingobacteriales</taxon>
        <taxon>Sphingobacteriaceae</taxon>
        <taxon>Mucilaginibacter</taxon>
    </lineage>
</organism>
<gene>
    <name evidence="1" type="ORF">C8P68_10413</name>
</gene>
<accession>A0A2T5J941</accession>
<dbReference type="Proteomes" id="UP000244168">
    <property type="component" value="Unassembled WGS sequence"/>
</dbReference>
<dbReference type="InterPro" id="IPR036520">
    <property type="entry name" value="UPF0759_sf"/>
</dbReference>
<dbReference type="Gene3D" id="3.20.20.410">
    <property type="entry name" value="Protein of unknown function UPF0759"/>
    <property type="match status" value="1"/>
</dbReference>
<proteinExistence type="predicted"/>
<keyword evidence="2" id="KW-1185">Reference proteome</keyword>
<dbReference type="RefSeq" id="WP_107828497.1">
    <property type="nucleotide sequence ID" value="NZ_CP160205.1"/>
</dbReference>
<dbReference type="SUPFAM" id="SSF117396">
    <property type="entry name" value="TM1631-like"/>
    <property type="match status" value="1"/>
</dbReference>
<name>A0A2T5J941_9SPHI</name>
<evidence type="ECO:0000313" key="2">
    <source>
        <dbReference type="Proteomes" id="UP000244168"/>
    </source>
</evidence>